<accession>A0A8H4ELF1</accession>
<dbReference type="Proteomes" id="UP000439903">
    <property type="component" value="Unassembled WGS sequence"/>
</dbReference>
<proteinExistence type="predicted"/>
<dbReference type="Gene3D" id="3.90.228.10">
    <property type="match status" value="1"/>
</dbReference>
<keyword evidence="1" id="KW-0418">Kinase</keyword>
<dbReference type="GO" id="GO:0004674">
    <property type="term" value="F:protein serine/threonine kinase activity"/>
    <property type="evidence" value="ECO:0007669"/>
    <property type="project" value="UniProtKB-KW"/>
</dbReference>
<reference evidence="1 2" key="1">
    <citation type="journal article" date="2019" name="Environ. Microbiol.">
        <title>At the nexus of three kingdoms: the genome of the mycorrhizal fungus Gigaspora margarita provides insights into plant, endobacterial and fungal interactions.</title>
        <authorList>
            <person name="Venice F."/>
            <person name="Ghignone S."/>
            <person name="Salvioli di Fossalunga A."/>
            <person name="Amselem J."/>
            <person name="Novero M."/>
            <person name="Xianan X."/>
            <person name="Sedzielewska Toro K."/>
            <person name="Morin E."/>
            <person name="Lipzen A."/>
            <person name="Grigoriev I.V."/>
            <person name="Henrissat B."/>
            <person name="Martin F.M."/>
            <person name="Bonfante P."/>
        </authorList>
    </citation>
    <scope>NUCLEOTIDE SEQUENCE [LARGE SCALE GENOMIC DNA]</scope>
    <source>
        <strain evidence="1 2">BEG34</strain>
    </source>
</reference>
<dbReference type="EMBL" id="WTPW01000434">
    <property type="protein sequence ID" value="KAF0511753.1"/>
    <property type="molecule type" value="Genomic_DNA"/>
</dbReference>
<evidence type="ECO:0000313" key="1">
    <source>
        <dbReference type="EMBL" id="KAF0511753.1"/>
    </source>
</evidence>
<name>A0A8H4ELF1_GIGMA</name>
<sequence length="165" mass="18135">MTLLSPSDLCYVHIAQKFVSWVPNAMIKGILKVEMAYNIVKPHLDLKMQMSNTANGANVTYSMHHGTYASCDAMNILTNLAPSCSSNCGVCGILREGNKMGYSRSGPGKMWFASDSNFSLGYCRNSGIKTMFCVDVLYHTFNNNGVIIIEKDAASLPRFLVIFSV</sequence>
<dbReference type="SUPFAM" id="SSF56399">
    <property type="entry name" value="ADP-ribosylation"/>
    <property type="match status" value="1"/>
</dbReference>
<organism evidence="1 2">
    <name type="scientific">Gigaspora margarita</name>
    <dbReference type="NCBI Taxonomy" id="4874"/>
    <lineage>
        <taxon>Eukaryota</taxon>
        <taxon>Fungi</taxon>
        <taxon>Fungi incertae sedis</taxon>
        <taxon>Mucoromycota</taxon>
        <taxon>Glomeromycotina</taxon>
        <taxon>Glomeromycetes</taxon>
        <taxon>Diversisporales</taxon>
        <taxon>Gigasporaceae</taxon>
        <taxon>Gigaspora</taxon>
    </lineage>
</organism>
<keyword evidence="1" id="KW-0808">Transferase</keyword>
<keyword evidence="2" id="KW-1185">Reference proteome</keyword>
<keyword evidence="1" id="KW-0723">Serine/threonine-protein kinase</keyword>
<protein>
    <submittedName>
        <fullName evidence="1">Serine/threonine protein kinase</fullName>
    </submittedName>
</protein>
<comment type="caution">
    <text evidence="1">The sequence shown here is derived from an EMBL/GenBank/DDBJ whole genome shotgun (WGS) entry which is preliminary data.</text>
</comment>
<dbReference type="OrthoDB" id="2419903at2759"/>
<evidence type="ECO:0000313" key="2">
    <source>
        <dbReference type="Proteomes" id="UP000439903"/>
    </source>
</evidence>
<dbReference type="AlphaFoldDB" id="A0A8H4ELF1"/>
<gene>
    <name evidence="1" type="ORF">F8M41_018189</name>
</gene>